<feature type="transmembrane region" description="Helical" evidence="2">
    <location>
        <begin position="393"/>
        <end position="411"/>
    </location>
</feature>
<feature type="transmembrane region" description="Helical" evidence="2">
    <location>
        <begin position="173"/>
        <end position="191"/>
    </location>
</feature>
<keyword evidence="2" id="KW-0812">Transmembrane</keyword>
<feature type="domain" description="Heparan-alpha-glucosaminide N-acetyltransferase catalytic" evidence="3">
    <location>
        <begin position="102"/>
        <end position="192"/>
    </location>
</feature>
<feature type="region of interest" description="Disordered" evidence="1">
    <location>
        <begin position="42"/>
        <end position="69"/>
    </location>
</feature>
<evidence type="ECO:0000256" key="2">
    <source>
        <dbReference type="SAM" id="Phobius"/>
    </source>
</evidence>
<evidence type="ECO:0000313" key="4">
    <source>
        <dbReference type="EMBL" id="BBH07758.1"/>
    </source>
</evidence>
<feature type="transmembrane region" description="Helical" evidence="2">
    <location>
        <begin position="367"/>
        <end position="387"/>
    </location>
</feature>
<dbReference type="PANTHER" id="PTHR31061">
    <property type="entry name" value="LD22376P"/>
    <property type="match status" value="1"/>
</dbReference>
<dbReference type="PANTHER" id="PTHR31061:SF5">
    <property type="entry name" value="HEPARAN-ALPHA-GLUCOSAMINIDE N-ACETYLTRANSFERASE CATALYTIC DOMAIN-CONTAINING PROTEIN"/>
    <property type="match status" value="1"/>
</dbReference>
<reference evidence="4" key="1">
    <citation type="journal article" date="2019" name="Science">
        <title>Mutation of a bHLH transcription factor allowed almond domestication.</title>
        <authorList>
            <person name="Sanchez-Perez R."/>
            <person name="Pavan S."/>
            <person name="Mazzeo R."/>
            <person name="Moldovan C."/>
            <person name="Aiese Cigliano R."/>
            <person name="Del Cueto J."/>
            <person name="Ricciardi F."/>
            <person name="Lotti C."/>
            <person name="Ricciardi L."/>
            <person name="Dicenta F."/>
            <person name="Lopez-Marques R.L."/>
            <person name="Lindberg Moller B."/>
        </authorList>
    </citation>
    <scope>NUCLEOTIDE SEQUENCE</scope>
</reference>
<feature type="transmembrane region" description="Helical" evidence="2">
    <location>
        <begin position="432"/>
        <end position="463"/>
    </location>
</feature>
<proteinExistence type="predicted"/>
<dbReference type="Pfam" id="PF07786">
    <property type="entry name" value="HGSNAT_cat"/>
    <property type="match status" value="1"/>
</dbReference>
<dbReference type="EMBL" id="AP019303">
    <property type="protein sequence ID" value="BBH07758.1"/>
    <property type="molecule type" value="Genomic_DNA"/>
</dbReference>
<accession>A0A4Y1RV47</accession>
<dbReference type="AlphaFoldDB" id="A0A4Y1RV47"/>
<feature type="transmembrane region" description="Helical" evidence="2">
    <location>
        <begin position="108"/>
        <end position="128"/>
    </location>
</feature>
<dbReference type="InterPro" id="IPR012429">
    <property type="entry name" value="HGSNAT_cat"/>
</dbReference>
<feature type="transmembrane region" description="Helical" evidence="2">
    <location>
        <begin position="324"/>
        <end position="347"/>
    </location>
</feature>
<feature type="transmembrane region" description="Helical" evidence="2">
    <location>
        <begin position="140"/>
        <end position="161"/>
    </location>
</feature>
<protein>
    <recommendedName>
        <fullName evidence="3">Heparan-alpha-glucosaminide N-acetyltransferase catalytic domain-containing protein</fullName>
    </recommendedName>
</protein>
<evidence type="ECO:0000259" key="3">
    <source>
        <dbReference type="Pfam" id="PF07786"/>
    </source>
</evidence>
<organism evidence="4">
    <name type="scientific">Prunus dulcis</name>
    <name type="common">Almond</name>
    <name type="synonym">Amygdalus dulcis</name>
    <dbReference type="NCBI Taxonomy" id="3755"/>
    <lineage>
        <taxon>Eukaryota</taxon>
        <taxon>Viridiplantae</taxon>
        <taxon>Streptophyta</taxon>
        <taxon>Embryophyta</taxon>
        <taxon>Tracheophyta</taxon>
        <taxon>Spermatophyta</taxon>
        <taxon>Magnoliopsida</taxon>
        <taxon>eudicotyledons</taxon>
        <taxon>Gunneridae</taxon>
        <taxon>Pentapetalae</taxon>
        <taxon>rosids</taxon>
        <taxon>fabids</taxon>
        <taxon>Rosales</taxon>
        <taxon>Rosaceae</taxon>
        <taxon>Amygdaloideae</taxon>
        <taxon>Amygdaleae</taxon>
        <taxon>Prunus</taxon>
    </lineage>
</organism>
<feature type="compositionally biased region" description="Basic and acidic residues" evidence="1">
    <location>
        <begin position="57"/>
        <end position="69"/>
    </location>
</feature>
<name>A0A4Y1RV47_PRUDU</name>
<evidence type="ECO:0000256" key="1">
    <source>
        <dbReference type="SAM" id="MobiDB-lite"/>
    </source>
</evidence>
<keyword evidence="2" id="KW-1133">Transmembrane helix</keyword>
<sequence length="483" mass="53412">MALFLPLTSITITPNLSNNFSASRGKAMEDDAKKLEEGRLHNKDDLISERVNTTSDHNGRGDAIDHDHEEKNKAAVAAAPLEADQIKGEEQPVLVVKQKSKRVATLDAFRGLTIVVMILVDDAGGAYARIDHSPWNGCTLADFVMPFFLFIVGVAIALALKKIPKINDAIKKIILRTLKLMFWGIILQGGYSHAPADLSYGVDMKQIRWFGILQRHSPPSLDQLSLSLATSLFSLHINGSDWSFVVDNDHRSKKYLVKCGMRGHLGPACNAVGYVDRQVWGINHLYTQPVWRRLKACTLSSPSDGPLREGAPSWCRGPFEPEGLLSSISAILSGTIGIHYGHVLIHFKDSEVGFSCMQGHSERLKQWVSMGFILIVIAIILHFTDAIPINKQLYSFSYVCFTAGAAGLINPGTTNDYPLHKQIDVWGYRMPFLFLEWIGMNAMLVFVMAAQGIFAAFVNGWYYKSPDNSLLNLSAPVKVGETL</sequence>
<gene>
    <name evidence="4" type="ORF">Prudu_019778</name>
</gene>
<keyword evidence="2" id="KW-0472">Membrane</keyword>